<reference evidence="1" key="1">
    <citation type="submission" date="2018-06" db="EMBL/GenBank/DDBJ databases">
        <authorList>
            <person name="Zhirakovskaya E."/>
        </authorList>
    </citation>
    <scope>NUCLEOTIDE SEQUENCE</scope>
</reference>
<dbReference type="EMBL" id="UOEM01000102">
    <property type="protein sequence ID" value="VAW17231.1"/>
    <property type="molecule type" value="Genomic_DNA"/>
</dbReference>
<evidence type="ECO:0008006" key="2">
    <source>
        <dbReference type="Google" id="ProtNLM"/>
    </source>
</evidence>
<evidence type="ECO:0000313" key="1">
    <source>
        <dbReference type="EMBL" id="VAW17231.1"/>
    </source>
</evidence>
<dbReference type="AlphaFoldDB" id="A0A3B0TF27"/>
<name>A0A3B0TF27_9ZZZZ</name>
<sequence length="82" mass="8580">MIRKLLGTAAIIAVLSFPALAEEASGVVASFDEATRALMLDSGEIFVLAEGLDTASIVTGVKVVLDYDVDGDKNVVKQIVVE</sequence>
<dbReference type="InterPro" id="IPR009780">
    <property type="entry name" value="DUF1344"/>
</dbReference>
<dbReference type="Pfam" id="PF07076">
    <property type="entry name" value="DUF1344"/>
    <property type="match status" value="1"/>
</dbReference>
<protein>
    <recommendedName>
        <fullName evidence="2">DUF5666 domain-containing protein</fullName>
    </recommendedName>
</protein>
<accession>A0A3B0TF27</accession>
<organism evidence="1">
    <name type="scientific">hydrothermal vent metagenome</name>
    <dbReference type="NCBI Taxonomy" id="652676"/>
    <lineage>
        <taxon>unclassified sequences</taxon>
        <taxon>metagenomes</taxon>
        <taxon>ecological metagenomes</taxon>
    </lineage>
</organism>
<proteinExistence type="predicted"/>
<gene>
    <name evidence="1" type="ORF">MNBD_ALPHA09-1253</name>
</gene>